<keyword evidence="6 20" id="KW-0349">Heme</keyword>
<dbReference type="InterPro" id="IPR003816">
    <property type="entry name" value="Nitrate_red_gam"/>
</dbReference>
<evidence type="ECO:0000256" key="6">
    <source>
        <dbReference type="ARBA" id="ARBA00022617"/>
    </source>
</evidence>
<dbReference type="AlphaFoldDB" id="A0A1G9W9H0"/>
<proteinExistence type="inferred from homology"/>
<keyword evidence="14 22" id="KW-0472">Membrane</keyword>
<dbReference type="Gene3D" id="1.20.950.20">
    <property type="entry name" value="Transmembrane di-heme cytochromes, Chain C"/>
    <property type="match status" value="1"/>
</dbReference>
<dbReference type="InterPro" id="IPR036197">
    <property type="entry name" value="NarG-like_sf"/>
</dbReference>
<evidence type="ECO:0000256" key="20">
    <source>
        <dbReference type="PIRSR" id="PIRSR603816-1"/>
    </source>
</evidence>
<feature type="transmembrane region" description="Helical" evidence="22">
    <location>
        <begin position="187"/>
        <end position="205"/>
    </location>
</feature>
<evidence type="ECO:0000256" key="10">
    <source>
        <dbReference type="ARBA" id="ARBA00022989"/>
    </source>
</evidence>
<dbReference type="Proteomes" id="UP000199671">
    <property type="component" value="Unassembled WGS sequence"/>
</dbReference>
<evidence type="ECO:0000313" key="25">
    <source>
        <dbReference type="EMBL" id="SDN71084.1"/>
    </source>
</evidence>
<dbReference type="GO" id="GO:0020037">
    <property type="term" value="F:heme binding"/>
    <property type="evidence" value="ECO:0007669"/>
    <property type="project" value="TreeGrafter"/>
</dbReference>
<comment type="cofactor">
    <cofactor evidence="1">
        <name>Mo-bis(molybdopterin guanine dinucleotide)</name>
        <dbReference type="ChEBI" id="CHEBI:60539"/>
    </cofactor>
</comment>
<dbReference type="FunFam" id="1.20.950.20:FF:000001">
    <property type="entry name" value="Respiratory nitrate reductase subunit gamma"/>
    <property type="match status" value="1"/>
</dbReference>
<feature type="binding site" description="axial binding residue" evidence="20">
    <location>
        <position position="57"/>
    </location>
    <ligand>
        <name>heme b</name>
        <dbReference type="ChEBI" id="CHEBI:60344"/>
        <label>1</label>
    </ligand>
    <ligandPart>
        <name>Fe</name>
        <dbReference type="ChEBI" id="CHEBI:18248"/>
    </ligandPart>
</feature>
<evidence type="ECO:0000313" key="27">
    <source>
        <dbReference type="Proteomes" id="UP000199671"/>
    </source>
</evidence>
<feature type="binding site" description="axial binding residue" evidence="20">
    <location>
        <position position="192"/>
    </location>
    <ligand>
        <name>heme b</name>
        <dbReference type="ChEBI" id="CHEBI:60344"/>
        <label>1</label>
    </ligand>
    <ligandPart>
        <name>Fe</name>
        <dbReference type="ChEBI" id="CHEBI:18248"/>
    </ligandPart>
</feature>
<evidence type="ECO:0000256" key="9">
    <source>
        <dbReference type="ARBA" id="ARBA00022982"/>
    </source>
</evidence>
<evidence type="ECO:0000256" key="18">
    <source>
        <dbReference type="ARBA" id="ARBA00061480"/>
    </source>
</evidence>
<evidence type="ECO:0000256" key="5">
    <source>
        <dbReference type="ARBA" id="ARBA00022475"/>
    </source>
</evidence>
<evidence type="ECO:0000256" key="7">
    <source>
        <dbReference type="ARBA" id="ARBA00022692"/>
    </source>
</evidence>
<sequence length="264" mass="29067">MSTFESAVVWTALPYVSFILLVVGLIWRYRNDQFGWTSRSSQWHESAILRWSSPLFHFGILLVALGHFMGLVIPNTWTQAAGIPEHVYHLMAVIPGSIAGLMTLVGMVGLLYRRLVVKSVRLATTANDKLMYVLLVVPVCLGAWATLSTQVLGGAGGGYDYRETISPWFRSIFALSPAPELMADVPMVFKLHIVAGLVLFAIWPFTRLVHVVSAPVGYVTRPYVVYRSREGATSTVRPRRGWQPVHTQGTGNQGADDLAPSQGA</sequence>
<keyword evidence="9" id="KW-0249">Electron transport</keyword>
<comment type="function">
    <text evidence="15">Does not seem to have nitrate reductase activity.</text>
</comment>
<dbReference type="EMBL" id="FNIM01000011">
    <property type="protein sequence ID" value="SDN71084.1"/>
    <property type="molecule type" value="Genomic_DNA"/>
</dbReference>
<evidence type="ECO:0000256" key="15">
    <source>
        <dbReference type="ARBA" id="ARBA00056200"/>
    </source>
</evidence>
<dbReference type="PANTHER" id="PTHR30598:SF3">
    <property type="entry name" value="RESPIRATORY NITRATE REDUCTASE 1 GAMMA CHAIN"/>
    <property type="match status" value="1"/>
</dbReference>
<evidence type="ECO:0000256" key="8">
    <source>
        <dbReference type="ARBA" id="ARBA00022723"/>
    </source>
</evidence>
<feature type="binding site" description="axial binding residue" evidence="20">
    <location>
        <position position="210"/>
    </location>
    <ligand>
        <name>heme b</name>
        <dbReference type="ChEBI" id="CHEBI:60344"/>
        <label>1</label>
    </ligand>
    <ligandPart>
        <name>Fe</name>
        <dbReference type="ChEBI" id="CHEBI:18248"/>
    </ligandPart>
</feature>
<feature type="domain" description="NarG-like" evidence="23">
    <location>
        <begin position="8"/>
        <end position="229"/>
    </location>
</feature>
<keyword evidence="8" id="KW-0479">Metal-binding</keyword>
<dbReference type="EMBL" id="FNHU01000007">
    <property type="protein sequence ID" value="SDM81214.1"/>
    <property type="molecule type" value="Genomic_DNA"/>
</dbReference>
<dbReference type="PANTHER" id="PTHR30598">
    <property type="entry name" value="NITRATE REDUCTASE PRIVATE CHAPERONE, REDOX ENZYME MATURATION PROTEIN REMP FAMILY"/>
    <property type="match status" value="1"/>
</dbReference>
<comment type="similarity">
    <text evidence="17">In the C-terminal section; belongs to the nitrate reductase gamma subunit family.</text>
</comment>
<comment type="similarity">
    <text evidence="18">In the N-terminal section; belongs to the nitrate reductase alpha subunit family.</text>
</comment>
<dbReference type="RefSeq" id="WP_092536797.1">
    <property type="nucleotide sequence ID" value="NZ_FNHU01000007.1"/>
</dbReference>
<keyword evidence="11" id="KW-0560">Oxidoreductase</keyword>
<dbReference type="OrthoDB" id="9788113at2"/>
<evidence type="ECO:0000256" key="3">
    <source>
        <dbReference type="ARBA" id="ARBA00004651"/>
    </source>
</evidence>
<dbReference type="Proteomes" id="UP000198541">
    <property type="component" value="Unassembled WGS sequence"/>
</dbReference>
<evidence type="ECO:0000256" key="21">
    <source>
        <dbReference type="SAM" id="MobiDB-lite"/>
    </source>
</evidence>
<gene>
    <name evidence="24" type="ORF">SAMN04487766_10747</name>
    <name evidence="25" type="ORF">SAMN05216355_11121</name>
</gene>
<dbReference type="GO" id="GO:0009325">
    <property type="term" value="C:nitrate reductase complex"/>
    <property type="evidence" value="ECO:0007669"/>
    <property type="project" value="InterPro"/>
</dbReference>
<keyword evidence="7 22" id="KW-0812">Transmembrane</keyword>
<evidence type="ECO:0000256" key="1">
    <source>
        <dbReference type="ARBA" id="ARBA00001942"/>
    </source>
</evidence>
<comment type="cofactor">
    <cofactor evidence="2">
        <name>heme b</name>
        <dbReference type="ChEBI" id="CHEBI:60344"/>
    </cofactor>
</comment>
<evidence type="ECO:0000256" key="17">
    <source>
        <dbReference type="ARBA" id="ARBA00061196"/>
    </source>
</evidence>
<evidence type="ECO:0000256" key="12">
    <source>
        <dbReference type="ARBA" id="ARBA00023004"/>
    </source>
</evidence>
<dbReference type="GO" id="GO:0042128">
    <property type="term" value="P:nitrate assimilation"/>
    <property type="evidence" value="ECO:0007669"/>
    <property type="project" value="UniProtKB-KW"/>
</dbReference>
<feature type="transmembrane region" description="Helical" evidence="22">
    <location>
        <begin position="6"/>
        <end position="27"/>
    </location>
</feature>
<dbReference type="GO" id="GO:0008940">
    <property type="term" value="F:nitrate reductase activity"/>
    <property type="evidence" value="ECO:0007669"/>
    <property type="project" value="InterPro"/>
</dbReference>
<evidence type="ECO:0000313" key="24">
    <source>
        <dbReference type="EMBL" id="SDM81214.1"/>
    </source>
</evidence>
<dbReference type="GO" id="GO:0046872">
    <property type="term" value="F:metal ion binding"/>
    <property type="evidence" value="ECO:0007669"/>
    <property type="project" value="UniProtKB-KW"/>
</dbReference>
<keyword evidence="26" id="KW-1185">Reference proteome</keyword>
<dbReference type="STRING" id="332524.SAMN04487766_10747"/>
<feature type="binding site" description="axial binding residue" evidence="20">
    <location>
        <position position="67"/>
    </location>
    <ligand>
        <name>heme b</name>
        <dbReference type="ChEBI" id="CHEBI:60344"/>
        <label>1</label>
    </ligand>
    <ligandPart>
        <name>Fe</name>
        <dbReference type="ChEBI" id="CHEBI:18248"/>
    </ligandPart>
</feature>
<dbReference type="Pfam" id="PF02665">
    <property type="entry name" value="Nitrate_red_gam"/>
    <property type="match status" value="1"/>
</dbReference>
<feature type="region of interest" description="Disordered" evidence="21">
    <location>
        <begin position="235"/>
        <end position="264"/>
    </location>
</feature>
<evidence type="ECO:0000259" key="23">
    <source>
        <dbReference type="Pfam" id="PF02665"/>
    </source>
</evidence>
<evidence type="ECO:0000256" key="11">
    <source>
        <dbReference type="ARBA" id="ARBA00023002"/>
    </source>
</evidence>
<dbReference type="InterPro" id="IPR023234">
    <property type="entry name" value="NarG-like_domain"/>
</dbReference>
<protein>
    <recommendedName>
        <fullName evidence="19">Nitrate reductase-like protein NarX</fullName>
    </recommendedName>
</protein>
<evidence type="ECO:0000313" key="26">
    <source>
        <dbReference type="Proteomes" id="UP000198541"/>
    </source>
</evidence>
<dbReference type="NCBIfam" id="TIGR00351">
    <property type="entry name" value="narI"/>
    <property type="match status" value="1"/>
</dbReference>
<dbReference type="GO" id="GO:0019645">
    <property type="term" value="P:anaerobic electron transport chain"/>
    <property type="evidence" value="ECO:0007669"/>
    <property type="project" value="TreeGrafter"/>
</dbReference>
<evidence type="ECO:0000256" key="2">
    <source>
        <dbReference type="ARBA" id="ARBA00001970"/>
    </source>
</evidence>
<evidence type="ECO:0000256" key="14">
    <source>
        <dbReference type="ARBA" id="ARBA00023136"/>
    </source>
</evidence>
<keyword evidence="13" id="KW-0534">Nitrate assimilation</keyword>
<evidence type="ECO:0000256" key="22">
    <source>
        <dbReference type="SAM" id="Phobius"/>
    </source>
</evidence>
<dbReference type="SUPFAM" id="SSF103501">
    <property type="entry name" value="Respiratory nitrate reductase 1 gamma chain"/>
    <property type="match status" value="1"/>
</dbReference>
<evidence type="ECO:0000256" key="4">
    <source>
        <dbReference type="ARBA" id="ARBA00022448"/>
    </source>
</evidence>
<comment type="similarity">
    <text evidence="16">In the central section; belongs to the NarJ/NarW family.</text>
</comment>
<evidence type="ECO:0000256" key="13">
    <source>
        <dbReference type="ARBA" id="ARBA00023063"/>
    </source>
</evidence>
<feature type="transmembrane region" description="Helical" evidence="22">
    <location>
        <begin position="48"/>
        <end position="68"/>
    </location>
</feature>
<dbReference type="GO" id="GO:0009055">
    <property type="term" value="F:electron transfer activity"/>
    <property type="evidence" value="ECO:0007669"/>
    <property type="project" value="TreeGrafter"/>
</dbReference>
<feature type="transmembrane region" description="Helical" evidence="22">
    <location>
        <begin position="88"/>
        <end position="112"/>
    </location>
</feature>
<dbReference type="InterPro" id="IPR051936">
    <property type="entry name" value="Heme-iron_electron_transfer"/>
</dbReference>
<reference evidence="26" key="2">
    <citation type="submission" date="2016-10" db="EMBL/GenBank/DDBJ databases">
        <authorList>
            <person name="Varghese N."/>
            <person name="Submissions S."/>
        </authorList>
    </citation>
    <scope>NUCLEOTIDE SEQUENCE [LARGE SCALE GENOMIC DNA]</scope>
    <source>
        <strain evidence="26">DSM 27982</strain>
    </source>
</reference>
<accession>A0A1G9W9H0</accession>
<keyword evidence="4" id="KW-0813">Transport</keyword>
<feature type="transmembrane region" description="Helical" evidence="22">
    <location>
        <begin position="132"/>
        <end position="152"/>
    </location>
</feature>
<keyword evidence="12 20" id="KW-0408">Iron</keyword>
<comment type="subcellular location">
    <subcellularLocation>
        <location evidence="3">Cell membrane</location>
        <topology evidence="3">Multi-pass membrane protein</topology>
    </subcellularLocation>
</comment>
<dbReference type="GO" id="GO:0005886">
    <property type="term" value="C:plasma membrane"/>
    <property type="evidence" value="ECO:0007669"/>
    <property type="project" value="UniProtKB-SubCell"/>
</dbReference>
<keyword evidence="10 22" id="KW-1133">Transmembrane helix</keyword>
<reference evidence="24 27" key="1">
    <citation type="submission" date="2016-10" db="EMBL/GenBank/DDBJ databases">
        <authorList>
            <person name="de Groot N.N."/>
        </authorList>
    </citation>
    <scope>NUCLEOTIDE SEQUENCE [LARGE SCALE GENOMIC DNA]</scope>
    <source>
        <strain evidence="25">DSM 27982</strain>
        <strain evidence="24 27">KPR-7B</strain>
    </source>
</reference>
<name>A0A1G9W9H0_9ACTO</name>
<evidence type="ECO:0000256" key="16">
    <source>
        <dbReference type="ARBA" id="ARBA00061095"/>
    </source>
</evidence>
<organism evidence="24 27">
    <name type="scientific">Actinomyces ruminicola</name>
    <dbReference type="NCBI Taxonomy" id="332524"/>
    <lineage>
        <taxon>Bacteria</taxon>
        <taxon>Bacillati</taxon>
        <taxon>Actinomycetota</taxon>
        <taxon>Actinomycetes</taxon>
        <taxon>Actinomycetales</taxon>
        <taxon>Actinomycetaceae</taxon>
        <taxon>Actinomyces</taxon>
    </lineage>
</organism>
<keyword evidence="5" id="KW-1003">Cell membrane</keyword>
<evidence type="ECO:0000256" key="19">
    <source>
        <dbReference type="ARBA" id="ARBA00071287"/>
    </source>
</evidence>